<gene>
    <name evidence="1" type="ORF">R3P38DRAFT_2932015</name>
</gene>
<evidence type="ECO:0008006" key="3">
    <source>
        <dbReference type="Google" id="ProtNLM"/>
    </source>
</evidence>
<keyword evidence="2" id="KW-1185">Reference proteome</keyword>
<evidence type="ECO:0000313" key="1">
    <source>
        <dbReference type="EMBL" id="KAK7029862.1"/>
    </source>
</evidence>
<protein>
    <recommendedName>
        <fullName evidence="3">F-box domain-containing protein</fullName>
    </recommendedName>
</protein>
<dbReference type="Proteomes" id="UP001362999">
    <property type="component" value="Unassembled WGS sequence"/>
</dbReference>
<sequence>MSESTVIDFHGLARALAERPFDVLRGRWQRSLDRMGSFPFEKLPMEILVAILKIATTKPGTYAALMRSSRAIADIVRFNCVPDVVILDNPVVAISFFACISVHPRVGAGVKQLWYIPALHPRQAAVVSPAIINACHGIKKLACYPDTILDICFNTVFQHTPLVDLHLLDSTIPWARMLASRHGAKLFNQIQTLRIAGGTEPATIPAGVTFNNLRDLTVKSYTVNQCIGSWLLDQVAFPSLERLSVTVPYLAWRDFGMGYLMSASELNTDPRLVIVHCCKKWKELDTWKDGKFALWNLGATEWTAFGGSVSQRQVKSTAGICRLAIELLHTAEN</sequence>
<evidence type="ECO:0000313" key="2">
    <source>
        <dbReference type="Proteomes" id="UP001362999"/>
    </source>
</evidence>
<dbReference type="AlphaFoldDB" id="A0AAW0BSU2"/>
<dbReference type="EMBL" id="JAWWNJ010000026">
    <property type="protein sequence ID" value="KAK7029862.1"/>
    <property type="molecule type" value="Genomic_DNA"/>
</dbReference>
<accession>A0AAW0BSU2</accession>
<organism evidence="1 2">
    <name type="scientific">Favolaschia claudopus</name>
    <dbReference type="NCBI Taxonomy" id="2862362"/>
    <lineage>
        <taxon>Eukaryota</taxon>
        <taxon>Fungi</taxon>
        <taxon>Dikarya</taxon>
        <taxon>Basidiomycota</taxon>
        <taxon>Agaricomycotina</taxon>
        <taxon>Agaricomycetes</taxon>
        <taxon>Agaricomycetidae</taxon>
        <taxon>Agaricales</taxon>
        <taxon>Marasmiineae</taxon>
        <taxon>Mycenaceae</taxon>
        <taxon>Favolaschia</taxon>
    </lineage>
</organism>
<reference evidence="1 2" key="1">
    <citation type="journal article" date="2024" name="J Genomics">
        <title>Draft genome sequencing and assembly of Favolaschia claudopus CIRM-BRFM 2984 isolated from oak limbs.</title>
        <authorList>
            <person name="Navarro D."/>
            <person name="Drula E."/>
            <person name="Chaduli D."/>
            <person name="Cazenave R."/>
            <person name="Ahrendt S."/>
            <person name="Wang J."/>
            <person name="Lipzen A."/>
            <person name="Daum C."/>
            <person name="Barry K."/>
            <person name="Grigoriev I.V."/>
            <person name="Favel A."/>
            <person name="Rosso M.N."/>
            <person name="Martin F."/>
        </authorList>
    </citation>
    <scope>NUCLEOTIDE SEQUENCE [LARGE SCALE GENOMIC DNA]</scope>
    <source>
        <strain evidence="1 2">CIRM-BRFM 2984</strain>
    </source>
</reference>
<comment type="caution">
    <text evidence="1">The sequence shown here is derived from an EMBL/GenBank/DDBJ whole genome shotgun (WGS) entry which is preliminary data.</text>
</comment>
<name>A0AAW0BSU2_9AGAR</name>
<proteinExistence type="predicted"/>